<organism evidence="2 3">
    <name type="scientific">Streptomyces pilosus</name>
    <dbReference type="NCBI Taxonomy" id="28893"/>
    <lineage>
        <taxon>Bacteria</taxon>
        <taxon>Bacillati</taxon>
        <taxon>Actinomycetota</taxon>
        <taxon>Actinomycetes</taxon>
        <taxon>Kitasatosporales</taxon>
        <taxon>Streptomycetaceae</taxon>
        <taxon>Streptomyces</taxon>
    </lineage>
</organism>
<feature type="region of interest" description="Disordered" evidence="1">
    <location>
        <begin position="174"/>
        <end position="194"/>
    </location>
</feature>
<protein>
    <submittedName>
        <fullName evidence="2">Uncharacterized protein</fullName>
    </submittedName>
</protein>
<reference evidence="2" key="1">
    <citation type="journal article" date="2014" name="Int. J. Syst. Evol. Microbiol.">
        <title>Complete genome sequence of Corynebacterium casei LMG S-19264T (=DSM 44701T), isolated from a smear-ripened cheese.</title>
        <authorList>
            <consortium name="US DOE Joint Genome Institute (JGI-PGF)"/>
            <person name="Walter F."/>
            <person name="Albersmeier A."/>
            <person name="Kalinowski J."/>
            <person name="Ruckert C."/>
        </authorList>
    </citation>
    <scope>NUCLEOTIDE SEQUENCE</scope>
    <source>
        <strain evidence="2">JCM 4403</strain>
    </source>
</reference>
<sequence>MTSEASDASVGPVTHAPAARGTHPPVPRASSPWRRRATAVAAALAGALALAGCSGDGSDGTDDPASPTPSATASADSGGTGDSGAGATPADELDGSWLTTAGGKAVVLMVNGEQAALFATGGTMCTGSAREDGGSRSISLTCDDGTEDRAEGTVGSVEGNSLKVTWKGALGTETYTKAEGGTLPTGLPTPDPAS</sequence>
<name>A0A918BKP9_9ACTN</name>
<evidence type="ECO:0000313" key="3">
    <source>
        <dbReference type="Proteomes" id="UP000656732"/>
    </source>
</evidence>
<keyword evidence="3" id="KW-1185">Reference proteome</keyword>
<proteinExistence type="predicted"/>
<reference evidence="2" key="2">
    <citation type="submission" date="2020-09" db="EMBL/GenBank/DDBJ databases">
        <authorList>
            <person name="Sun Q."/>
            <person name="Ohkuma M."/>
        </authorList>
    </citation>
    <scope>NUCLEOTIDE SEQUENCE</scope>
    <source>
        <strain evidence="2">JCM 4403</strain>
    </source>
</reference>
<feature type="region of interest" description="Disordered" evidence="1">
    <location>
        <begin position="128"/>
        <end position="156"/>
    </location>
</feature>
<evidence type="ECO:0000256" key="1">
    <source>
        <dbReference type="SAM" id="MobiDB-lite"/>
    </source>
</evidence>
<evidence type="ECO:0000313" key="2">
    <source>
        <dbReference type="EMBL" id="GGQ74981.1"/>
    </source>
</evidence>
<dbReference type="EMBL" id="BMTU01000003">
    <property type="protein sequence ID" value="GGQ74981.1"/>
    <property type="molecule type" value="Genomic_DNA"/>
</dbReference>
<gene>
    <name evidence="2" type="ORF">GCM10010280_21910</name>
</gene>
<accession>A0A918BKP9</accession>
<feature type="compositionally biased region" description="Low complexity" evidence="1">
    <location>
        <begin position="63"/>
        <end position="77"/>
    </location>
</feature>
<comment type="caution">
    <text evidence="2">The sequence shown here is derived from an EMBL/GenBank/DDBJ whole genome shotgun (WGS) entry which is preliminary data.</text>
</comment>
<feature type="region of interest" description="Disordered" evidence="1">
    <location>
        <begin position="53"/>
        <end position="95"/>
    </location>
</feature>
<feature type="region of interest" description="Disordered" evidence="1">
    <location>
        <begin position="1"/>
        <end position="36"/>
    </location>
</feature>
<dbReference type="Proteomes" id="UP000656732">
    <property type="component" value="Unassembled WGS sequence"/>
</dbReference>
<dbReference type="AlphaFoldDB" id="A0A918BKP9"/>